<sequence>MAVSTIQSLARDRDTPFTPSGWVLSRTFPSYLSFQEDDVDEEEKNRSRLPVPKISLVVLMCLLTDAPVFAAYLKNS</sequence>
<protein>
    <submittedName>
        <fullName evidence="2">Uncharacterized protein</fullName>
    </submittedName>
</protein>
<keyword evidence="1" id="KW-0812">Transmembrane</keyword>
<dbReference type="AlphaFoldDB" id="A0AAV4X1Z9"/>
<organism evidence="2 3">
    <name type="scientific">Caerostris darwini</name>
    <dbReference type="NCBI Taxonomy" id="1538125"/>
    <lineage>
        <taxon>Eukaryota</taxon>
        <taxon>Metazoa</taxon>
        <taxon>Ecdysozoa</taxon>
        <taxon>Arthropoda</taxon>
        <taxon>Chelicerata</taxon>
        <taxon>Arachnida</taxon>
        <taxon>Araneae</taxon>
        <taxon>Araneomorphae</taxon>
        <taxon>Entelegynae</taxon>
        <taxon>Araneoidea</taxon>
        <taxon>Araneidae</taxon>
        <taxon>Caerostris</taxon>
    </lineage>
</organism>
<name>A0AAV4X1Z9_9ARAC</name>
<evidence type="ECO:0000313" key="2">
    <source>
        <dbReference type="EMBL" id="GIY89245.1"/>
    </source>
</evidence>
<reference evidence="2 3" key="1">
    <citation type="submission" date="2021-06" db="EMBL/GenBank/DDBJ databases">
        <title>Caerostris darwini draft genome.</title>
        <authorList>
            <person name="Kono N."/>
            <person name="Arakawa K."/>
        </authorList>
    </citation>
    <scope>NUCLEOTIDE SEQUENCE [LARGE SCALE GENOMIC DNA]</scope>
</reference>
<evidence type="ECO:0000313" key="3">
    <source>
        <dbReference type="Proteomes" id="UP001054837"/>
    </source>
</evidence>
<evidence type="ECO:0000256" key="1">
    <source>
        <dbReference type="SAM" id="Phobius"/>
    </source>
</evidence>
<feature type="transmembrane region" description="Helical" evidence="1">
    <location>
        <begin position="54"/>
        <end position="73"/>
    </location>
</feature>
<keyword evidence="3" id="KW-1185">Reference proteome</keyword>
<keyword evidence="1" id="KW-1133">Transmembrane helix</keyword>
<proteinExistence type="predicted"/>
<keyword evidence="1" id="KW-0472">Membrane</keyword>
<dbReference type="EMBL" id="BPLQ01015594">
    <property type="protein sequence ID" value="GIY89245.1"/>
    <property type="molecule type" value="Genomic_DNA"/>
</dbReference>
<comment type="caution">
    <text evidence="2">The sequence shown here is derived from an EMBL/GenBank/DDBJ whole genome shotgun (WGS) entry which is preliminary data.</text>
</comment>
<accession>A0AAV4X1Z9</accession>
<gene>
    <name evidence="2" type="ORF">CDAR_59181</name>
</gene>
<dbReference type="Proteomes" id="UP001054837">
    <property type="component" value="Unassembled WGS sequence"/>
</dbReference>